<organism evidence="4 5">
    <name type="scientific">Shewanella sediminis (strain HAW-EB3)</name>
    <dbReference type="NCBI Taxonomy" id="425104"/>
    <lineage>
        <taxon>Bacteria</taxon>
        <taxon>Pseudomonadati</taxon>
        <taxon>Pseudomonadota</taxon>
        <taxon>Gammaproteobacteria</taxon>
        <taxon>Alteromonadales</taxon>
        <taxon>Shewanellaceae</taxon>
        <taxon>Shewanella</taxon>
    </lineage>
</organism>
<dbReference type="SUPFAM" id="SSF52418">
    <property type="entry name" value="Nucleoside phosphorylase/phosphoribosyltransferase catalytic domain"/>
    <property type="match status" value="1"/>
</dbReference>
<keyword evidence="1" id="KW-0328">Glycosyltransferase</keyword>
<dbReference type="GO" id="GO:0000162">
    <property type="term" value="P:L-tryptophan biosynthetic process"/>
    <property type="evidence" value="ECO:0007669"/>
    <property type="project" value="InterPro"/>
</dbReference>
<evidence type="ECO:0000313" key="4">
    <source>
        <dbReference type="EMBL" id="ABV37374.1"/>
    </source>
</evidence>
<dbReference type="InterPro" id="IPR005940">
    <property type="entry name" value="Anthranilate_Pribosyl_Tfrase"/>
</dbReference>
<evidence type="ECO:0000313" key="5">
    <source>
        <dbReference type="Proteomes" id="UP000002015"/>
    </source>
</evidence>
<feature type="domain" description="Glycosyl transferase family 3 N-terminal" evidence="3">
    <location>
        <begin position="7"/>
        <end position="65"/>
    </location>
</feature>
<dbReference type="HOGENOM" id="CLU_043389_0_0_6"/>
<accession>A8FX01</accession>
<dbReference type="SUPFAM" id="SSF47648">
    <property type="entry name" value="Nucleoside phosphorylase/phosphoribosyltransferase N-terminal domain"/>
    <property type="match status" value="1"/>
</dbReference>
<dbReference type="Gene3D" id="3.40.1030.10">
    <property type="entry name" value="Nucleoside phosphorylase/phosphoribosyltransferase catalytic domain"/>
    <property type="match status" value="1"/>
</dbReference>
<name>A8FX01_SHESH</name>
<dbReference type="Proteomes" id="UP000002015">
    <property type="component" value="Chromosome"/>
</dbReference>
<evidence type="ECO:0000256" key="2">
    <source>
        <dbReference type="ARBA" id="ARBA00022679"/>
    </source>
</evidence>
<evidence type="ECO:0000256" key="1">
    <source>
        <dbReference type="ARBA" id="ARBA00022676"/>
    </source>
</evidence>
<proteinExistence type="predicted"/>
<sequence length="390" mass="42253">MKQAYQALIKALGRGAKGARSLSLKESIFLISGFHTGIGSQAQLAAALMLMRVRGESATEVAGAAIGIKSTTCEQWREVKPTIDWPCYAGKRELLPWLLLAAKVLAAQGERILLHGDPKSLSHRKHIAAFVSDLDIPSVSTADEAKDALDHGGICYVGADSFSPLVAKFRDLHQELGLRSLFQTAIRCINPCNAPISVRSYFHPGLDELHAEIAKLMARHSANQDCDYGLSSLHESVVQERVGVFKGVQGESEVNPRITTELTIVSTHIGENQRREKVSIPTLLEGVIGLNTLTSHIQLESGQASALLADVWLSNPGSDEVCLSGFEQQESTEKLMQIASASVIGTLAMVYLLKGRCEHFSEAEELARTSWSSRHGVLIKPAVHTCAELS</sequence>
<dbReference type="STRING" id="425104.Ssed_2767"/>
<dbReference type="GO" id="GO:0004048">
    <property type="term" value="F:anthranilate phosphoribosyltransferase activity"/>
    <property type="evidence" value="ECO:0007669"/>
    <property type="project" value="InterPro"/>
</dbReference>
<protein>
    <submittedName>
        <fullName evidence="4">Glycosyl transferase, family 3</fullName>
    </submittedName>
</protein>
<dbReference type="Pfam" id="PF02885">
    <property type="entry name" value="Glycos_trans_3N"/>
    <property type="match status" value="1"/>
</dbReference>
<gene>
    <name evidence="4" type="ordered locus">Ssed_2767</name>
</gene>
<dbReference type="PANTHER" id="PTHR43285:SF4">
    <property type="entry name" value="TRANSFERASE"/>
    <property type="match status" value="1"/>
</dbReference>
<dbReference type="GO" id="GO:0005829">
    <property type="term" value="C:cytosol"/>
    <property type="evidence" value="ECO:0007669"/>
    <property type="project" value="TreeGrafter"/>
</dbReference>
<dbReference type="Gene3D" id="1.20.970.10">
    <property type="entry name" value="Transferase, Pyrimidine Nucleoside Phosphorylase, Chain C"/>
    <property type="match status" value="1"/>
</dbReference>
<dbReference type="RefSeq" id="WP_012143104.1">
    <property type="nucleotide sequence ID" value="NC_009831.1"/>
</dbReference>
<dbReference type="PANTHER" id="PTHR43285">
    <property type="entry name" value="ANTHRANILATE PHOSPHORIBOSYLTRANSFERASE"/>
    <property type="match status" value="1"/>
</dbReference>
<dbReference type="InterPro" id="IPR017459">
    <property type="entry name" value="Glycosyl_Trfase_fam3_N_dom"/>
</dbReference>
<dbReference type="AlphaFoldDB" id="A8FX01"/>
<dbReference type="OrthoDB" id="9768896at2"/>
<keyword evidence="5" id="KW-1185">Reference proteome</keyword>
<evidence type="ECO:0000259" key="3">
    <source>
        <dbReference type="Pfam" id="PF02885"/>
    </source>
</evidence>
<dbReference type="eggNOG" id="COG0547">
    <property type="taxonomic scope" value="Bacteria"/>
</dbReference>
<dbReference type="EMBL" id="CP000821">
    <property type="protein sequence ID" value="ABV37374.1"/>
    <property type="molecule type" value="Genomic_DNA"/>
</dbReference>
<dbReference type="KEGG" id="sse:Ssed_2767"/>
<dbReference type="InterPro" id="IPR036320">
    <property type="entry name" value="Glycosyl_Trfase_fam3_N_dom_sf"/>
</dbReference>
<reference evidence="4 5" key="1">
    <citation type="submission" date="2007-08" db="EMBL/GenBank/DDBJ databases">
        <title>Complete sequence of Shewanella sediminis HAW-EB3.</title>
        <authorList>
            <consortium name="US DOE Joint Genome Institute"/>
            <person name="Copeland A."/>
            <person name="Lucas S."/>
            <person name="Lapidus A."/>
            <person name="Barry K."/>
            <person name="Glavina del Rio T."/>
            <person name="Dalin E."/>
            <person name="Tice H."/>
            <person name="Pitluck S."/>
            <person name="Chertkov O."/>
            <person name="Brettin T."/>
            <person name="Bruce D."/>
            <person name="Detter J.C."/>
            <person name="Han C."/>
            <person name="Schmutz J."/>
            <person name="Larimer F."/>
            <person name="Land M."/>
            <person name="Hauser L."/>
            <person name="Kyrpides N."/>
            <person name="Kim E."/>
            <person name="Zhao J.-S."/>
            <person name="Richardson P."/>
        </authorList>
    </citation>
    <scope>NUCLEOTIDE SEQUENCE [LARGE SCALE GENOMIC DNA]</scope>
    <source>
        <strain evidence="4 5">HAW-EB3</strain>
    </source>
</reference>
<dbReference type="InterPro" id="IPR035902">
    <property type="entry name" value="Nuc_phospho_transferase"/>
</dbReference>
<keyword evidence="2 4" id="KW-0808">Transferase</keyword>